<evidence type="ECO:0000256" key="5">
    <source>
        <dbReference type="ARBA" id="ARBA00022824"/>
    </source>
</evidence>
<feature type="transmembrane region" description="Helical" evidence="8">
    <location>
        <begin position="265"/>
        <end position="284"/>
    </location>
</feature>
<sequence length="316" mass="35628">MDKNKKFLLSAAGIFISFFFFGLIQEKITKAQYVNPDGSVEKFTYSTSLVITYCSMNYIFSLLILSIVKQEDTTPCMYYSVSGLLYFLAMICSNMALQFISYPTQVIAKSCKPIPVMIFGVLLGKKSYPVRKYFFVGMVVIGVIMFMYKDKKEEKINKAESEGIGIGELLVLSSLFMDGLYAAVQERMKAEFKTKSLCMMSQINKWATIFLLILWIVTKEIFSFAMFIQRQPNVLYKLGALSVCGFFGQFSMITTVTEFGTLPAAIVANIRKFFTVLVSVLILGNSLLGRQWLATVVIFSGLFLDILYGKADTKVK</sequence>
<dbReference type="CTD" id="8231142"/>
<accession>E0VBR4</accession>
<dbReference type="EMBL" id="DS235035">
    <property type="protein sequence ID" value="EEB10820.1"/>
    <property type="molecule type" value="Genomic_DNA"/>
</dbReference>
<feature type="transmembrane region" description="Helical" evidence="8">
    <location>
        <begin position="205"/>
        <end position="228"/>
    </location>
</feature>
<evidence type="ECO:0000256" key="3">
    <source>
        <dbReference type="ARBA" id="ARBA00022448"/>
    </source>
</evidence>
<keyword evidence="5" id="KW-0256">Endoplasmic reticulum</keyword>
<evidence type="ECO:0000313" key="9">
    <source>
        <dbReference type="EMBL" id="EEB10820.1"/>
    </source>
</evidence>
<dbReference type="PANTHER" id="PTHR10778">
    <property type="entry name" value="SOLUTE CARRIER FAMILY 35 MEMBER B"/>
    <property type="match status" value="1"/>
</dbReference>
<dbReference type="EnsemblMetazoa" id="PHUM067030-RA">
    <property type="protein sequence ID" value="PHUM067030-PA"/>
    <property type="gene ID" value="PHUM067030"/>
</dbReference>
<dbReference type="eggNOG" id="KOG1580">
    <property type="taxonomic scope" value="Eukaryota"/>
</dbReference>
<evidence type="ECO:0000313" key="10">
    <source>
        <dbReference type="EnsemblMetazoa" id="PHUM067030-PA"/>
    </source>
</evidence>
<dbReference type="InParanoid" id="E0VBR4"/>
<feature type="transmembrane region" description="Helical" evidence="8">
    <location>
        <begin position="163"/>
        <end position="184"/>
    </location>
</feature>
<evidence type="ECO:0000313" key="11">
    <source>
        <dbReference type="Proteomes" id="UP000009046"/>
    </source>
</evidence>
<feature type="transmembrane region" description="Helical" evidence="8">
    <location>
        <begin position="234"/>
        <end position="253"/>
    </location>
</feature>
<dbReference type="OrthoDB" id="78344at2759"/>
<feature type="transmembrane region" description="Helical" evidence="8">
    <location>
        <begin position="45"/>
        <end position="65"/>
    </location>
</feature>
<dbReference type="PANTHER" id="PTHR10778:SF10">
    <property type="entry name" value="SOLUTE CARRIER FAMILY 35 MEMBER B1"/>
    <property type="match status" value="1"/>
</dbReference>
<dbReference type="VEuPathDB" id="VectorBase:PHUM067030"/>
<dbReference type="SUPFAM" id="SSF103481">
    <property type="entry name" value="Multidrug resistance efflux transporter EmrE"/>
    <property type="match status" value="2"/>
</dbReference>
<reference evidence="10" key="3">
    <citation type="submission" date="2021-02" db="UniProtKB">
        <authorList>
            <consortium name="EnsemblMetazoa"/>
        </authorList>
    </citation>
    <scope>IDENTIFICATION</scope>
    <source>
        <strain evidence="10">USDA</strain>
    </source>
</reference>
<dbReference type="GO" id="GO:0005789">
    <property type="term" value="C:endoplasmic reticulum membrane"/>
    <property type="evidence" value="ECO:0007669"/>
    <property type="project" value="UniProtKB-SubCell"/>
</dbReference>
<dbReference type="InterPro" id="IPR037185">
    <property type="entry name" value="EmrE-like"/>
</dbReference>
<comment type="similarity">
    <text evidence="2">Belongs to the nucleotide-sugar transporter family. SLC35B subfamily.</text>
</comment>
<dbReference type="HOGENOM" id="CLU_036019_1_0_1"/>
<proteinExistence type="inferred from homology"/>
<dbReference type="FunCoup" id="E0VBR4">
    <property type="interactions" value="853"/>
</dbReference>
<dbReference type="OMA" id="CGAIGQV"/>
<evidence type="ECO:0000256" key="6">
    <source>
        <dbReference type="ARBA" id="ARBA00022989"/>
    </source>
</evidence>
<evidence type="ECO:0000256" key="1">
    <source>
        <dbReference type="ARBA" id="ARBA00004477"/>
    </source>
</evidence>
<dbReference type="InterPro" id="IPR013657">
    <property type="entry name" value="SCL35B1-4/HUT1"/>
</dbReference>
<protein>
    <submittedName>
        <fullName evidence="9 10">UDP-galactose transporter, putative</fullName>
    </submittedName>
</protein>
<feature type="transmembrane region" description="Helical" evidence="8">
    <location>
        <begin position="106"/>
        <end position="123"/>
    </location>
</feature>
<keyword evidence="6 8" id="KW-1133">Transmembrane helix</keyword>
<dbReference type="RefSeq" id="XP_002423558.1">
    <property type="nucleotide sequence ID" value="XM_002423513.1"/>
</dbReference>
<dbReference type="Proteomes" id="UP000009046">
    <property type="component" value="Unassembled WGS sequence"/>
</dbReference>
<feature type="transmembrane region" description="Helical" evidence="8">
    <location>
        <begin position="7"/>
        <end position="25"/>
    </location>
</feature>
<dbReference type="AlphaFoldDB" id="E0VBR4"/>
<dbReference type="KEGG" id="phu:Phum_PHUM067030"/>
<dbReference type="GO" id="GO:0005459">
    <property type="term" value="F:UDP-galactose transmembrane transporter activity"/>
    <property type="evidence" value="ECO:0007669"/>
    <property type="project" value="TreeGrafter"/>
</dbReference>
<dbReference type="GO" id="GO:0000139">
    <property type="term" value="C:Golgi membrane"/>
    <property type="evidence" value="ECO:0007669"/>
    <property type="project" value="TreeGrafter"/>
</dbReference>
<dbReference type="STRING" id="121224.E0VBR4"/>
<feature type="transmembrane region" description="Helical" evidence="8">
    <location>
        <begin position="130"/>
        <end position="148"/>
    </location>
</feature>
<keyword evidence="3" id="KW-0813">Transport</keyword>
<keyword evidence="7 8" id="KW-0472">Membrane</keyword>
<evidence type="ECO:0000256" key="2">
    <source>
        <dbReference type="ARBA" id="ARBA00010694"/>
    </source>
</evidence>
<feature type="transmembrane region" description="Helical" evidence="8">
    <location>
        <begin position="77"/>
        <end position="100"/>
    </location>
</feature>
<dbReference type="GeneID" id="8231142"/>
<dbReference type="GO" id="GO:0005460">
    <property type="term" value="F:UDP-glucose transmembrane transporter activity"/>
    <property type="evidence" value="ECO:0007669"/>
    <property type="project" value="TreeGrafter"/>
</dbReference>
<reference evidence="9" key="2">
    <citation type="submission" date="2007-04" db="EMBL/GenBank/DDBJ databases">
        <title>The genome of the human body louse.</title>
        <authorList>
            <consortium name="The Human Body Louse Genome Consortium"/>
            <person name="Kirkness E."/>
            <person name="Walenz B."/>
            <person name="Hass B."/>
            <person name="Bruggner R."/>
            <person name="Strausberg R."/>
        </authorList>
    </citation>
    <scope>NUCLEOTIDE SEQUENCE</scope>
    <source>
        <strain evidence="9">USDA</strain>
    </source>
</reference>
<keyword evidence="4 8" id="KW-0812">Transmembrane</keyword>
<organism>
    <name type="scientific">Pediculus humanus subsp. corporis</name>
    <name type="common">Body louse</name>
    <dbReference type="NCBI Taxonomy" id="121224"/>
    <lineage>
        <taxon>Eukaryota</taxon>
        <taxon>Metazoa</taxon>
        <taxon>Ecdysozoa</taxon>
        <taxon>Arthropoda</taxon>
        <taxon>Hexapoda</taxon>
        <taxon>Insecta</taxon>
        <taxon>Pterygota</taxon>
        <taxon>Neoptera</taxon>
        <taxon>Paraneoptera</taxon>
        <taxon>Psocodea</taxon>
        <taxon>Troctomorpha</taxon>
        <taxon>Phthiraptera</taxon>
        <taxon>Anoplura</taxon>
        <taxon>Pediculidae</taxon>
        <taxon>Pediculus</taxon>
    </lineage>
</organism>
<dbReference type="Pfam" id="PF08449">
    <property type="entry name" value="UAA"/>
    <property type="match status" value="1"/>
</dbReference>
<keyword evidence="11" id="KW-1185">Reference proteome</keyword>
<evidence type="ECO:0000256" key="4">
    <source>
        <dbReference type="ARBA" id="ARBA00022692"/>
    </source>
</evidence>
<evidence type="ECO:0000256" key="8">
    <source>
        <dbReference type="SAM" id="Phobius"/>
    </source>
</evidence>
<gene>
    <name evidence="10" type="primary">8231142</name>
    <name evidence="9" type="ORF">Phum_PHUM067030</name>
</gene>
<comment type="subcellular location">
    <subcellularLocation>
        <location evidence="1">Endoplasmic reticulum membrane</location>
        <topology evidence="1">Multi-pass membrane protein</topology>
    </subcellularLocation>
</comment>
<name>E0VBR4_PEDHC</name>
<evidence type="ECO:0000256" key="7">
    <source>
        <dbReference type="ARBA" id="ARBA00023136"/>
    </source>
</evidence>
<reference evidence="9" key="1">
    <citation type="submission" date="2007-04" db="EMBL/GenBank/DDBJ databases">
        <title>Annotation of Pediculus humanus corporis strain USDA.</title>
        <authorList>
            <person name="Kirkness E."/>
            <person name="Hannick L."/>
            <person name="Hass B."/>
            <person name="Bruggner R."/>
            <person name="Lawson D."/>
            <person name="Bidwell S."/>
            <person name="Joardar V."/>
            <person name="Caler E."/>
            <person name="Walenz B."/>
            <person name="Inman J."/>
            <person name="Schobel S."/>
            <person name="Galinsky K."/>
            <person name="Amedeo P."/>
            <person name="Strausberg R."/>
        </authorList>
    </citation>
    <scope>NUCLEOTIDE SEQUENCE</scope>
    <source>
        <strain evidence="9">USDA</strain>
    </source>
</reference>
<dbReference type="EMBL" id="AAZO01000782">
    <property type="status" value="NOT_ANNOTATED_CDS"/>
    <property type="molecule type" value="Genomic_DNA"/>
</dbReference>